<evidence type="ECO:0000256" key="1">
    <source>
        <dbReference type="SAM" id="Phobius"/>
    </source>
</evidence>
<dbReference type="Proteomes" id="UP000719412">
    <property type="component" value="Unassembled WGS sequence"/>
</dbReference>
<dbReference type="InterPro" id="IPR039632">
    <property type="entry name" value="TMEM42"/>
</dbReference>
<reference evidence="2" key="2">
    <citation type="submission" date="2021-08" db="EMBL/GenBank/DDBJ databases">
        <authorList>
            <person name="Eriksson T."/>
        </authorList>
    </citation>
    <scope>NUCLEOTIDE SEQUENCE</scope>
    <source>
        <strain evidence="2">Stoneville</strain>
        <tissue evidence="2">Whole head</tissue>
    </source>
</reference>
<evidence type="ECO:0000313" key="2">
    <source>
        <dbReference type="EMBL" id="KAH0814708.1"/>
    </source>
</evidence>
<keyword evidence="1" id="KW-0812">Transmembrane</keyword>
<evidence type="ECO:0000313" key="3">
    <source>
        <dbReference type="Proteomes" id="UP000719412"/>
    </source>
</evidence>
<reference evidence="2" key="1">
    <citation type="journal article" date="2020" name="J Insects Food Feed">
        <title>The yellow mealworm (Tenebrio molitor) genome: a resource for the emerging insects as food and feed industry.</title>
        <authorList>
            <person name="Eriksson T."/>
            <person name="Andere A."/>
            <person name="Kelstrup H."/>
            <person name="Emery V."/>
            <person name="Picard C."/>
        </authorList>
    </citation>
    <scope>NUCLEOTIDE SEQUENCE</scope>
    <source>
        <strain evidence="2">Stoneville</strain>
        <tissue evidence="2">Whole head</tissue>
    </source>
</reference>
<proteinExistence type="predicted"/>
<feature type="transmembrane region" description="Helical" evidence="1">
    <location>
        <begin position="132"/>
        <end position="154"/>
    </location>
</feature>
<keyword evidence="1" id="KW-1133">Transmembrane helix</keyword>
<protein>
    <recommendedName>
        <fullName evidence="4">EamA domain-containing protein</fullName>
    </recommendedName>
</protein>
<gene>
    <name evidence="2" type="ORF">GEV33_008082</name>
</gene>
<dbReference type="InterPro" id="IPR037185">
    <property type="entry name" value="EmrE-like"/>
</dbReference>
<keyword evidence="1" id="KW-0472">Membrane</keyword>
<keyword evidence="3" id="KW-1185">Reference proteome</keyword>
<dbReference type="EMBL" id="JABDTM020024003">
    <property type="protein sequence ID" value="KAH0814708.1"/>
    <property type="molecule type" value="Genomic_DNA"/>
</dbReference>
<feature type="transmembrane region" description="Helical" evidence="1">
    <location>
        <begin position="166"/>
        <end position="186"/>
    </location>
</feature>
<dbReference type="Gene3D" id="1.10.3730.20">
    <property type="match status" value="1"/>
</dbReference>
<sequence length="222" mass="24554">MPTGRRPLGFPPRVRRRGETLGWPLFAGSHAEGLWNEGVQQSERARLDRNLVTKTRGKGATVNNLRTVYQLATPTPHCPAFPYSASDQSRTQHVASLDHNLIEPLEPELLKCQIAVTVEQLSNDENVKPGYFIVRILFFALMVACNAGVWTLFVKALQNVESSLTATVTSAASNYCLSAVTGFFVFGEVTTLIWWSGMSLIICGLLLVVKDQPEEHVAKKQD</sequence>
<evidence type="ECO:0008006" key="4">
    <source>
        <dbReference type="Google" id="ProtNLM"/>
    </source>
</evidence>
<dbReference type="AlphaFoldDB" id="A0A8J6HHX7"/>
<feature type="transmembrane region" description="Helical" evidence="1">
    <location>
        <begin position="192"/>
        <end position="209"/>
    </location>
</feature>
<comment type="caution">
    <text evidence="2">The sequence shown here is derived from an EMBL/GenBank/DDBJ whole genome shotgun (WGS) entry which is preliminary data.</text>
</comment>
<dbReference type="PANTHER" id="PTHR31965:SF1">
    <property type="entry name" value="TRANSMEMBRANE PROTEIN 42"/>
    <property type="match status" value="1"/>
</dbReference>
<dbReference type="SUPFAM" id="SSF103481">
    <property type="entry name" value="Multidrug resistance efflux transporter EmrE"/>
    <property type="match status" value="1"/>
</dbReference>
<organism evidence="2 3">
    <name type="scientific">Tenebrio molitor</name>
    <name type="common">Yellow mealworm beetle</name>
    <dbReference type="NCBI Taxonomy" id="7067"/>
    <lineage>
        <taxon>Eukaryota</taxon>
        <taxon>Metazoa</taxon>
        <taxon>Ecdysozoa</taxon>
        <taxon>Arthropoda</taxon>
        <taxon>Hexapoda</taxon>
        <taxon>Insecta</taxon>
        <taxon>Pterygota</taxon>
        <taxon>Neoptera</taxon>
        <taxon>Endopterygota</taxon>
        <taxon>Coleoptera</taxon>
        <taxon>Polyphaga</taxon>
        <taxon>Cucujiformia</taxon>
        <taxon>Tenebrionidae</taxon>
        <taxon>Tenebrio</taxon>
    </lineage>
</organism>
<accession>A0A8J6HHX7</accession>
<name>A0A8J6HHX7_TENMO</name>
<dbReference type="PANTHER" id="PTHR31965">
    <property type="entry name" value="TRANSMEMBRANE PROTEIN 42"/>
    <property type="match status" value="1"/>
</dbReference>